<dbReference type="PANTHER" id="PTHR43649">
    <property type="entry name" value="ARABINOSE-BINDING PROTEIN-RELATED"/>
    <property type="match status" value="1"/>
</dbReference>
<proteinExistence type="predicted"/>
<sequence length="425" mass="46293">MKKLIALSLAVVMSIGLAACSSGGQTSSGSDGGNAQTDGKTVVYWSMWEATEPQGQAIQQSVEAFEAETGINVDLQFKGRTGIREGLQPALDAGQVVDVFDESTDRINTIFLPYVMDLEELAAKYNYEETAEPSLMSLCRELAGGKLMSIPYQPSLWAFFYNQDILDEAGVTELPTTWDEFLEMCEKIKQAGYAPITCDDAYSTAMFGHHLSRLVGEDRVVEIVTNGEWDDPAVLQFAKDYEELASKGYFVDTIASNVWPSGQIADIGSGNAAMYLNGSWLPNEIKDTTGPDFRWGCFAYPELEGGEYGLEAGSYGAQCFAINKESQVSDEAFQLINYLTKGEADQLLSELSVGIPADTTNTEWPEMLECVKPVMSSFTVRWSTYCGANSNSDITPALKENVLKLCGGMITADEFVANMMAASGK</sequence>
<dbReference type="AlphaFoldDB" id="A0A9D2ACM8"/>
<keyword evidence="1" id="KW-1003">Cell membrane</keyword>
<reference evidence="7" key="1">
    <citation type="journal article" date="2021" name="PeerJ">
        <title>Extensive microbial diversity within the chicken gut microbiome revealed by metagenomics and culture.</title>
        <authorList>
            <person name="Gilroy R."/>
            <person name="Ravi A."/>
            <person name="Getino M."/>
            <person name="Pursley I."/>
            <person name="Horton D.L."/>
            <person name="Alikhan N.F."/>
            <person name="Baker D."/>
            <person name="Gharbi K."/>
            <person name="Hall N."/>
            <person name="Watson M."/>
            <person name="Adriaenssens E.M."/>
            <person name="Foster-Nyarko E."/>
            <person name="Jarju S."/>
            <person name="Secka A."/>
            <person name="Antonio M."/>
            <person name="Oren A."/>
            <person name="Chaudhuri R.R."/>
            <person name="La Ragione R."/>
            <person name="Hildebrand F."/>
            <person name="Pallen M.J."/>
        </authorList>
    </citation>
    <scope>NUCLEOTIDE SEQUENCE</scope>
    <source>
        <strain evidence="7">2239</strain>
    </source>
</reference>
<dbReference type="InterPro" id="IPR050490">
    <property type="entry name" value="Bact_solute-bd_prot1"/>
</dbReference>
<keyword evidence="3" id="KW-0472">Membrane</keyword>
<reference evidence="7" key="2">
    <citation type="submission" date="2021-04" db="EMBL/GenBank/DDBJ databases">
        <authorList>
            <person name="Gilroy R."/>
        </authorList>
    </citation>
    <scope>NUCLEOTIDE SEQUENCE</scope>
    <source>
        <strain evidence="7">2239</strain>
    </source>
</reference>
<gene>
    <name evidence="7" type="ORF">H9865_01970</name>
</gene>
<name>A0A9D2ACM8_9FIRM</name>
<evidence type="ECO:0000256" key="2">
    <source>
        <dbReference type="ARBA" id="ARBA00022729"/>
    </source>
</evidence>
<feature type="signal peptide" evidence="6">
    <location>
        <begin position="1"/>
        <end position="18"/>
    </location>
</feature>
<dbReference type="SUPFAM" id="SSF53850">
    <property type="entry name" value="Periplasmic binding protein-like II"/>
    <property type="match status" value="1"/>
</dbReference>
<dbReference type="Gene3D" id="3.40.190.10">
    <property type="entry name" value="Periplasmic binding protein-like II"/>
    <property type="match status" value="2"/>
</dbReference>
<dbReference type="Proteomes" id="UP000824193">
    <property type="component" value="Unassembled WGS sequence"/>
</dbReference>
<evidence type="ECO:0000313" key="8">
    <source>
        <dbReference type="Proteomes" id="UP000824193"/>
    </source>
</evidence>
<evidence type="ECO:0000256" key="3">
    <source>
        <dbReference type="ARBA" id="ARBA00023136"/>
    </source>
</evidence>
<comment type="caution">
    <text evidence="7">The sequence shown here is derived from an EMBL/GenBank/DDBJ whole genome shotgun (WGS) entry which is preliminary data.</text>
</comment>
<evidence type="ECO:0000256" key="1">
    <source>
        <dbReference type="ARBA" id="ARBA00022475"/>
    </source>
</evidence>
<evidence type="ECO:0000256" key="4">
    <source>
        <dbReference type="ARBA" id="ARBA00023139"/>
    </source>
</evidence>
<evidence type="ECO:0000256" key="5">
    <source>
        <dbReference type="ARBA" id="ARBA00023288"/>
    </source>
</evidence>
<keyword evidence="2 6" id="KW-0732">Signal</keyword>
<keyword evidence="5" id="KW-0449">Lipoprotein</keyword>
<feature type="chain" id="PRO_5039162307" evidence="6">
    <location>
        <begin position="19"/>
        <end position="425"/>
    </location>
</feature>
<dbReference type="Pfam" id="PF01547">
    <property type="entry name" value="SBP_bac_1"/>
    <property type="match status" value="1"/>
</dbReference>
<evidence type="ECO:0000313" key="7">
    <source>
        <dbReference type="EMBL" id="HIX04868.1"/>
    </source>
</evidence>
<organism evidence="7 8">
    <name type="scientific">Candidatus Allofournierella pullicola</name>
    <dbReference type="NCBI Taxonomy" id="2838596"/>
    <lineage>
        <taxon>Bacteria</taxon>
        <taxon>Bacillati</taxon>
        <taxon>Bacillota</taxon>
        <taxon>Clostridia</taxon>
        <taxon>Eubacteriales</taxon>
        <taxon>Oscillospiraceae</taxon>
        <taxon>Allofournierella</taxon>
    </lineage>
</organism>
<accession>A0A9D2ACM8</accession>
<dbReference type="PANTHER" id="PTHR43649:SF33">
    <property type="entry name" value="POLYGALACTURONAN_RHAMNOGALACTURONAN-BINDING PROTEIN YTCQ"/>
    <property type="match status" value="1"/>
</dbReference>
<protein>
    <submittedName>
        <fullName evidence="7">ABC transporter substrate-binding protein</fullName>
    </submittedName>
</protein>
<evidence type="ECO:0000256" key="6">
    <source>
        <dbReference type="SAM" id="SignalP"/>
    </source>
</evidence>
<keyword evidence="4" id="KW-0564">Palmitate</keyword>
<dbReference type="InterPro" id="IPR006059">
    <property type="entry name" value="SBP"/>
</dbReference>
<dbReference type="EMBL" id="DXFW01000004">
    <property type="protein sequence ID" value="HIX04868.1"/>
    <property type="molecule type" value="Genomic_DNA"/>
</dbReference>
<dbReference type="PROSITE" id="PS51257">
    <property type="entry name" value="PROKAR_LIPOPROTEIN"/>
    <property type="match status" value="1"/>
</dbReference>